<dbReference type="EMBL" id="LR130778">
    <property type="protein sequence ID" value="VDN48026.1"/>
    <property type="molecule type" value="Genomic_DNA"/>
</dbReference>
<dbReference type="KEGG" id="cbar:PATL70BA_2139"/>
<keyword evidence="1" id="KW-0812">Transmembrane</keyword>
<feature type="transmembrane region" description="Helical" evidence="1">
    <location>
        <begin position="12"/>
        <end position="38"/>
    </location>
</feature>
<name>A0A3P7RZB8_9FIRM</name>
<protein>
    <submittedName>
        <fullName evidence="2">Uncharacterized protein</fullName>
    </submittedName>
</protein>
<dbReference type="Proteomes" id="UP000279029">
    <property type="component" value="Chromosome"/>
</dbReference>
<keyword evidence="1" id="KW-1133">Transmembrane helix</keyword>
<organism evidence="2 3">
    <name type="scientific">Petrocella atlantisensis</name>
    <dbReference type="NCBI Taxonomy" id="2173034"/>
    <lineage>
        <taxon>Bacteria</taxon>
        <taxon>Bacillati</taxon>
        <taxon>Bacillota</taxon>
        <taxon>Clostridia</taxon>
        <taxon>Lachnospirales</taxon>
        <taxon>Vallitaleaceae</taxon>
        <taxon>Petrocella</taxon>
    </lineage>
</organism>
<accession>A0A3P7RZB8</accession>
<evidence type="ECO:0000313" key="2">
    <source>
        <dbReference type="EMBL" id="VDN48026.1"/>
    </source>
</evidence>
<gene>
    <name evidence="2" type="ORF">PATL70BA_2139</name>
</gene>
<dbReference type="AlphaFoldDB" id="A0A3P7RZB8"/>
<proteinExistence type="predicted"/>
<keyword evidence="3" id="KW-1185">Reference proteome</keyword>
<keyword evidence="1" id="KW-0472">Membrane</keyword>
<evidence type="ECO:0000256" key="1">
    <source>
        <dbReference type="SAM" id="Phobius"/>
    </source>
</evidence>
<evidence type="ECO:0000313" key="3">
    <source>
        <dbReference type="Proteomes" id="UP000279029"/>
    </source>
</evidence>
<sequence>MISMGVKLFTVLLYIYMVYNVIIYIYGNYCQVIFYYMLI</sequence>
<reference evidence="2 3" key="1">
    <citation type="submission" date="2018-09" db="EMBL/GenBank/DDBJ databases">
        <authorList>
            <person name="Postec A."/>
        </authorList>
    </citation>
    <scope>NUCLEOTIDE SEQUENCE [LARGE SCALE GENOMIC DNA]</scope>
    <source>
        <strain evidence="2">70B-A</strain>
    </source>
</reference>